<accession>A0A0G2EBU8</accession>
<dbReference type="Gene3D" id="1.20.1290.10">
    <property type="entry name" value="AhpD-like"/>
    <property type="match status" value="1"/>
</dbReference>
<organism evidence="2 3">
    <name type="scientific">Diplodia seriata</name>
    <dbReference type="NCBI Taxonomy" id="420778"/>
    <lineage>
        <taxon>Eukaryota</taxon>
        <taxon>Fungi</taxon>
        <taxon>Dikarya</taxon>
        <taxon>Ascomycota</taxon>
        <taxon>Pezizomycotina</taxon>
        <taxon>Dothideomycetes</taxon>
        <taxon>Dothideomycetes incertae sedis</taxon>
        <taxon>Botryosphaeriales</taxon>
        <taxon>Botryosphaeriaceae</taxon>
        <taxon>Diplodia</taxon>
    </lineage>
</organism>
<keyword evidence="4" id="KW-1185">Reference proteome</keyword>
<dbReference type="InterPro" id="IPR052999">
    <property type="entry name" value="PTS1_Protein"/>
</dbReference>
<reference evidence="1 4" key="3">
    <citation type="submission" date="2024-02" db="EMBL/GenBank/DDBJ databases">
        <title>De novo assembly and annotation of 12 fungi associated with fruit tree decline syndrome in Ontario, Canada.</title>
        <authorList>
            <person name="Sulman M."/>
            <person name="Ellouze W."/>
            <person name="Ilyukhin E."/>
        </authorList>
    </citation>
    <scope>NUCLEOTIDE SEQUENCE [LARGE SCALE GENOMIC DNA]</scope>
    <source>
        <strain evidence="1 4">FDS-637</strain>
    </source>
</reference>
<evidence type="ECO:0000313" key="3">
    <source>
        <dbReference type="Proteomes" id="UP000034182"/>
    </source>
</evidence>
<dbReference type="GeneID" id="92013761"/>
<dbReference type="PANTHER" id="PTHR28180">
    <property type="entry name" value="CONSERVED MITOCHONDRIAL PROTEIN-RELATED"/>
    <property type="match status" value="1"/>
</dbReference>
<dbReference type="EMBL" id="LAQI01000108">
    <property type="protein sequence ID" value="KKY19964.1"/>
    <property type="molecule type" value="Genomic_DNA"/>
</dbReference>
<proteinExistence type="predicted"/>
<protein>
    <submittedName>
        <fullName evidence="2">Putative conserved mitochondrial protein</fullName>
    </submittedName>
</protein>
<reference evidence="2 3" key="1">
    <citation type="submission" date="2015-03" db="EMBL/GenBank/DDBJ databases">
        <authorList>
            <person name="Morales-Cruz A."/>
            <person name="Amrine K.C."/>
            <person name="Cantu D."/>
        </authorList>
    </citation>
    <scope>NUCLEOTIDE SEQUENCE [LARGE SCALE GENOMIC DNA]</scope>
    <source>
        <strain evidence="2">DS831</strain>
    </source>
</reference>
<gene>
    <name evidence="1" type="ORF">SLS55_009676</name>
    <name evidence="2" type="ORF">UCDDS831_g05074</name>
</gene>
<dbReference type="Proteomes" id="UP001430584">
    <property type="component" value="Unassembled WGS sequence"/>
</dbReference>
<comment type="caution">
    <text evidence="2">The sequence shown here is derived from an EMBL/GenBank/DDBJ whole genome shotgun (WGS) entry which is preliminary data.</text>
</comment>
<dbReference type="Proteomes" id="UP000034182">
    <property type="component" value="Unassembled WGS sequence"/>
</dbReference>
<dbReference type="RefSeq" id="XP_066629017.1">
    <property type="nucleotide sequence ID" value="XM_066781071.1"/>
</dbReference>
<dbReference type="EMBL" id="JAJVCZ030000010">
    <property type="protein sequence ID" value="KAL0255146.1"/>
    <property type="molecule type" value="Genomic_DNA"/>
</dbReference>
<sequence length="286" mass="30722">MSKLSEPLKALINAGFARPGPAPAPSGIRSLFERIAKDSASKDVATPCWLTIATATSMTMNSPDSMKELYDVATTLDDGNQATGAVETAELMREVGLKCIGFNGIPRSINCLGAFRSSLPEDVVSRLSTEPTRTPSPSNIKAMRKRGFALWTDIYRPFDDKLLDKLAASHPDLPVHIINSHYSALFTDPPAKQTPRVGRTLTSLVGISCLRAQTGVGPQVLSHVFGLRKAFDEVGVKTNAEADVPGARWLAGEEGNFWILETVDAIVKEIGEGEGTTYAPGLRAKL</sequence>
<dbReference type="PANTHER" id="PTHR28180:SF2">
    <property type="entry name" value="PEROXISOMAL PROTEIN 2"/>
    <property type="match status" value="1"/>
</dbReference>
<dbReference type="AlphaFoldDB" id="A0A0G2EBU8"/>
<evidence type="ECO:0000313" key="1">
    <source>
        <dbReference type="EMBL" id="KAL0255146.1"/>
    </source>
</evidence>
<reference evidence="2 3" key="2">
    <citation type="submission" date="2015-05" db="EMBL/GenBank/DDBJ databases">
        <title>Distinctive expansion of gene families associated with plant cell wall degradation and secondary metabolism in the genomes of grapevine trunk pathogens.</title>
        <authorList>
            <person name="Lawrence D.P."/>
            <person name="Travadon R."/>
            <person name="Rolshausen P.E."/>
            <person name="Baumgartner K."/>
        </authorList>
    </citation>
    <scope>NUCLEOTIDE SEQUENCE [LARGE SCALE GENOMIC DNA]</scope>
    <source>
        <strain evidence="2">DS831</strain>
    </source>
</reference>
<evidence type="ECO:0000313" key="4">
    <source>
        <dbReference type="Proteomes" id="UP001430584"/>
    </source>
</evidence>
<dbReference type="SUPFAM" id="SSF69118">
    <property type="entry name" value="AhpD-like"/>
    <property type="match status" value="1"/>
</dbReference>
<name>A0A0G2EBU8_9PEZI</name>
<dbReference type="InterPro" id="IPR029032">
    <property type="entry name" value="AhpD-like"/>
</dbReference>
<evidence type="ECO:0000313" key="2">
    <source>
        <dbReference type="EMBL" id="KKY19964.1"/>
    </source>
</evidence>